<dbReference type="AlphaFoldDB" id="A0A6C2UHN3"/>
<keyword evidence="2" id="KW-1185">Reference proteome</keyword>
<dbReference type="Proteomes" id="UP000346198">
    <property type="component" value="Unassembled WGS sequence"/>
</dbReference>
<proteinExistence type="predicted"/>
<evidence type="ECO:0000313" key="1">
    <source>
        <dbReference type="EMBL" id="VGO18716.1"/>
    </source>
</evidence>
<dbReference type="EMBL" id="CAAHFH010000001">
    <property type="protein sequence ID" value="VGO18716.1"/>
    <property type="molecule type" value="Genomic_DNA"/>
</dbReference>
<sequence>MTGRMRSSEFTASTSVKILCPFFGLLKDFIFMRSALVYRLKLWSYFGMPFTFQLV</sequence>
<gene>
    <name evidence="1" type="ORF">SCARR_00769</name>
</gene>
<protein>
    <submittedName>
        <fullName evidence="1">Uncharacterized protein</fullName>
    </submittedName>
</protein>
<evidence type="ECO:0000313" key="2">
    <source>
        <dbReference type="Proteomes" id="UP000346198"/>
    </source>
</evidence>
<name>A0A6C2UHN3_9BACT</name>
<organism evidence="1 2">
    <name type="scientific">Pontiella sulfatireligans</name>
    <dbReference type="NCBI Taxonomy" id="2750658"/>
    <lineage>
        <taxon>Bacteria</taxon>
        <taxon>Pseudomonadati</taxon>
        <taxon>Kiritimatiellota</taxon>
        <taxon>Kiritimatiellia</taxon>
        <taxon>Kiritimatiellales</taxon>
        <taxon>Pontiellaceae</taxon>
        <taxon>Pontiella</taxon>
    </lineage>
</organism>
<reference evidence="1 2" key="1">
    <citation type="submission" date="2019-04" db="EMBL/GenBank/DDBJ databases">
        <authorList>
            <person name="Van Vliet M D."/>
        </authorList>
    </citation>
    <scope>NUCLEOTIDE SEQUENCE [LARGE SCALE GENOMIC DNA]</scope>
    <source>
        <strain evidence="1 2">F21</strain>
    </source>
</reference>
<accession>A0A6C2UHN3</accession>